<dbReference type="AlphaFoldDB" id="A0A0A2KY89"/>
<comment type="caution">
    <text evidence="2">The sequence shown here is derived from an EMBL/GenBank/DDBJ whole genome shotgun (WGS) entry which is preliminary data.</text>
</comment>
<accession>A0A0A2KY89</accession>
<feature type="region of interest" description="Disordered" evidence="1">
    <location>
        <begin position="152"/>
        <end position="193"/>
    </location>
</feature>
<dbReference type="Proteomes" id="UP000030104">
    <property type="component" value="Unassembled WGS sequence"/>
</dbReference>
<reference evidence="2 3" key="1">
    <citation type="journal article" date="2015" name="Mol. Plant Microbe Interact.">
        <title>Genome, transcriptome, and functional analyses of Penicillium expansum provide new insights into secondary metabolism and pathogenicity.</title>
        <authorList>
            <person name="Ballester A.R."/>
            <person name="Marcet-Houben M."/>
            <person name="Levin E."/>
            <person name="Sela N."/>
            <person name="Selma-Lazaro C."/>
            <person name="Carmona L."/>
            <person name="Wisniewski M."/>
            <person name="Droby S."/>
            <person name="Gonzalez-Candelas L."/>
            <person name="Gabaldon T."/>
        </authorList>
    </citation>
    <scope>NUCLEOTIDE SEQUENCE [LARGE SCALE GENOMIC DNA]</scope>
    <source>
        <strain evidence="2 3">PHI-1</strain>
    </source>
</reference>
<proteinExistence type="predicted"/>
<feature type="compositionally biased region" description="Pro residues" evidence="1">
    <location>
        <begin position="81"/>
        <end position="91"/>
    </location>
</feature>
<keyword evidence="3" id="KW-1185">Reference proteome</keyword>
<protein>
    <submittedName>
        <fullName evidence="2">Uncharacterized protein</fullName>
    </submittedName>
</protein>
<feature type="compositionally biased region" description="Polar residues" evidence="1">
    <location>
        <begin position="62"/>
        <end position="76"/>
    </location>
</feature>
<gene>
    <name evidence="2" type="ORF">PITC_094680</name>
</gene>
<feature type="region of interest" description="Disordered" evidence="1">
    <location>
        <begin position="1"/>
        <end position="93"/>
    </location>
</feature>
<name>A0A0A2KY89_PENIT</name>
<dbReference type="HOGENOM" id="CLU_1409228_0_0_1"/>
<evidence type="ECO:0000313" key="3">
    <source>
        <dbReference type="Proteomes" id="UP000030104"/>
    </source>
</evidence>
<dbReference type="EMBL" id="JQGA01001154">
    <property type="protein sequence ID" value="KGO69315.1"/>
    <property type="molecule type" value="Genomic_DNA"/>
</dbReference>
<sequence length="193" mass="21957">MHERKDRNFLPFVPRLGHQNTGPREYSNLFRNRKIQSSTTGARPRRTLDLRSNKRPFRSTTRKSPQTKLTNPNSSRCALPPNHPGPQPHHPSYPSWSKLEMFILPGNEQPIATVKHPCWESYRRIADKTKVALRRVLHRVLRLDLTASTPRTAECGSSRAFGSQKVPGAPSAPSSKRQPESATNWIQHNVNMA</sequence>
<feature type="compositionally biased region" description="Polar residues" evidence="1">
    <location>
        <begin position="172"/>
        <end position="193"/>
    </location>
</feature>
<evidence type="ECO:0000256" key="1">
    <source>
        <dbReference type="SAM" id="MobiDB-lite"/>
    </source>
</evidence>
<organism evidence="2 3">
    <name type="scientific">Penicillium italicum</name>
    <name type="common">Blue mold</name>
    <dbReference type="NCBI Taxonomy" id="40296"/>
    <lineage>
        <taxon>Eukaryota</taxon>
        <taxon>Fungi</taxon>
        <taxon>Dikarya</taxon>
        <taxon>Ascomycota</taxon>
        <taxon>Pezizomycotina</taxon>
        <taxon>Eurotiomycetes</taxon>
        <taxon>Eurotiomycetidae</taxon>
        <taxon>Eurotiales</taxon>
        <taxon>Aspergillaceae</taxon>
        <taxon>Penicillium</taxon>
    </lineage>
</organism>
<dbReference type="OrthoDB" id="4366780at2759"/>
<evidence type="ECO:0000313" key="2">
    <source>
        <dbReference type="EMBL" id="KGO69315.1"/>
    </source>
</evidence>